<dbReference type="EMBL" id="LR593887">
    <property type="protein sequence ID" value="VTS08110.1"/>
    <property type="molecule type" value="Genomic_DNA"/>
</dbReference>
<dbReference type="GO" id="GO:0005737">
    <property type="term" value="C:cytoplasm"/>
    <property type="evidence" value="ECO:0007669"/>
    <property type="project" value="UniProtKB-SubCell"/>
</dbReference>
<dbReference type="EMBL" id="LR586016">
    <property type="protein sequence ID" value="VIP05377.1"/>
    <property type="molecule type" value="Genomic_DNA"/>
</dbReference>
<organism evidence="1">
    <name type="scientific">Tuwongella immobilis</name>
    <dbReference type="NCBI Taxonomy" id="692036"/>
    <lineage>
        <taxon>Bacteria</taxon>
        <taxon>Pseudomonadati</taxon>
        <taxon>Planctomycetota</taxon>
        <taxon>Planctomycetia</taxon>
        <taxon>Gemmatales</taxon>
        <taxon>Gemmataceae</taxon>
        <taxon>Tuwongella</taxon>
    </lineage>
</organism>
<evidence type="ECO:0000313" key="1">
    <source>
        <dbReference type="EMBL" id="VIP05377.1"/>
    </source>
</evidence>
<dbReference type="KEGG" id="tim:GMBLW1_38160"/>
<keyword evidence="2" id="KW-1185">Reference proteome</keyword>
<dbReference type="RefSeq" id="WP_162660458.1">
    <property type="nucleotide sequence ID" value="NZ_LR593887.1"/>
</dbReference>
<sequence length="146" mass="15715">MTWIIRGLLICSLGTLLAAVWLLVQPTPKPALTLVDSVAVLGQIPVGEPHFAVFTFRNDGDAPAQVMNLEPTCSTKVCRGSYHKVPQTIPPQSEAQYLIEVKANAPGEIDIDAVLFVNDQGLRKVPIHISATAIANPEQIDASPRP</sequence>
<reference evidence="1" key="1">
    <citation type="submission" date="2019-04" db="EMBL/GenBank/DDBJ databases">
        <authorList>
            <consortium name="Science for Life Laboratories"/>
        </authorList>
    </citation>
    <scope>NUCLEOTIDE SEQUENCE</scope>
    <source>
        <strain evidence="1">MBLW1</strain>
    </source>
</reference>
<protein>
    <recommendedName>
        <fullName evidence="3">DUF1573 domain-containing protein</fullName>
    </recommendedName>
</protein>
<dbReference type="InterPro" id="IPR013783">
    <property type="entry name" value="Ig-like_fold"/>
</dbReference>
<dbReference type="AlphaFoldDB" id="A0A6C2YVH8"/>
<dbReference type="Proteomes" id="UP000464378">
    <property type="component" value="Chromosome"/>
</dbReference>
<evidence type="ECO:0008006" key="3">
    <source>
        <dbReference type="Google" id="ProtNLM"/>
    </source>
</evidence>
<proteinExistence type="predicted"/>
<name>A0A6C2YVH8_9BACT</name>
<gene>
    <name evidence="1" type="ORF">GMBLW1_38160</name>
</gene>
<evidence type="ECO:0000313" key="2">
    <source>
        <dbReference type="Proteomes" id="UP000464378"/>
    </source>
</evidence>
<dbReference type="Gene3D" id="2.60.40.10">
    <property type="entry name" value="Immunoglobulins"/>
    <property type="match status" value="1"/>
</dbReference>
<accession>A0A6C2YVH8</accession>
<dbReference type="InParanoid" id="A0A6C2YVH8"/>